<protein>
    <recommendedName>
        <fullName evidence="8">TLC domain-containing protein</fullName>
    </recommendedName>
</protein>
<dbReference type="InterPro" id="IPR016439">
    <property type="entry name" value="Lag1/Lac1-like"/>
</dbReference>
<proteinExistence type="predicted"/>
<accession>A0A1X6PCA4</accession>
<feature type="transmembrane region" description="Helical" evidence="7">
    <location>
        <begin position="133"/>
        <end position="151"/>
    </location>
</feature>
<reference evidence="9 10" key="1">
    <citation type="submission" date="2017-03" db="EMBL/GenBank/DDBJ databases">
        <title>WGS assembly of Porphyra umbilicalis.</title>
        <authorList>
            <person name="Brawley S.H."/>
            <person name="Blouin N.A."/>
            <person name="Ficko-Blean E."/>
            <person name="Wheeler G.L."/>
            <person name="Lohr M."/>
            <person name="Goodson H.V."/>
            <person name="Jenkins J.W."/>
            <person name="Blaby-Haas C.E."/>
            <person name="Helliwell K.E."/>
            <person name="Chan C."/>
            <person name="Marriage T."/>
            <person name="Bhattacharya D."/>
            <person name="Klein A.S."/>
            <person name="Badis Y."/>
            <person name="Brodie J."/>
            <person name="Cao Y."/>
            <person name="Collen J."/>
            <person name="Dittami S.M."/>
            <person name="Gachon C.M."/>
            <person name="Green B.R."/>
            <person name="Karpowicz S."/>
            <person name="Kim J.W."/>
            <person name="Kudahl U."/>
            <person name="Lin S."/>
            <person name="Michel G."/>
            <person name="Mittag M."/>
            <person name="Olson B.J."/>
            <person name="Pangilinan J."/>
            <person name="Peng Y."/>
            <person name="Qiu H."/>
            <person name="Shu S."/>
            <person name="Singer J.T."/>
            <person name="Smith A.G."/>
            <person name="Sprecher B.N."/>
            <person name="Wagner V."/>
            <person name="Wang W."/>
            <person name="Wang Z.-Y."/>
            <person name="Yan J."/>
            <person name="Yarish C."/>
            <person name="Zoeuner-Riek S."/>
            <person name="Zhuang Y."/>
            <person name="Zou Y."/>
            <person name="Lindquist E.A."/>
            <person name="Grimwood J."/>
            <person name="Barry K."/>
            <person name="Rokhsar D.S."/>
            <person name="Schmutz J."/>
            <person name="Stiller J.W."/>
            <person name="Grossman A.R."/>
            <person name="Prochnik S.E."/>
        </authorList>
    </citation>
    <scope>NUCLEOTIDE SEQUENCE [LARGE SCALE GENOMIC DNA]</scope>
    <source>
        <strain evidence="9">4086291</strain>
    </source>
</reference>
<feature type="domain" description="TLC" evidence="8">
    <location>
        <begin position="77"/>
        <end position="298"/>
    </location>
</feature>
<feature type="transmembrane region" description="Helical" evidence="7">
    <location>
        <begin position="268"/>
        <end position="290"/>
    </location>
</feature>
<feature type="transmembrane region" description="Helical" evidence="7">
    <location>
        <begin position="41"/>
        <end position="62"/>
    </location>
</feature>
<keyword evidence="10" id="KW-1185">Reference proteome</keyword>
<dbReference type="OrthoDB" id="537032at2759"/>
<evidence type="ECO:0000256" key="6">
    <source>
        <dbReference type="SAM" id="MobiDB-lite"/>
    </source>
</evidence>
<dbReference type="PANTHER" id="PTHR12560">
    <property type="entry name" value="LONGEVITY ASSURANCE FACTOR 1 LAG1"/>
    <property type="match status" value="1"/>
</dbReference>
<dbReference type="AlphaFoldDB" id="A0A1X6PCA4"/>
<dbReference type="InterPro" id="IPR006634">
    <property type="entry name" value="TLC-dom"/>
</dbReference>
<dbReference type="PANTHER" id="PTHR12560:SF0">
    <property type="entry name" value="LD18904P"/>
    <property type="match status" value="1"/>
</dbReference>
<dbReference type="Pfam" id="PF03798">
    <property type="entry name" value="TRAM_LAG1_CLN8"/>
    <property type="match status" value="1"/>
</dbReference>
<dbReference type="Proteomes" id="UP000218209">
    <property type="component" value="Unassembled WGS sequence"/>
</dbReference>
<name>A0A1X6PCA4_PORUM</name>
<feature type="transmembrane region" description="Helical" evidence="7">
    <location>
        <begin position="208"/>
        <end position="227"/>
    </location>
</feature>
<evidence type="ECO:0000259" key="8">
    <source>
        <dbReference type="PROSITE" id="PS50922"/>
    </source>
</evidence>
<feature type="region of interest" description="Disordered" evidence="6">
    <location>
        <begin position="304"/>
        <end position="326"/>
    </location>
</feature>
<evidence type="ECO:0000256" key="5">
    <source>
        <dbReference type="PROSITE-ProRule" id="PRU00205"/>
    </source>
</evidence>
<keyword evidence="4 5" id="KW-0472">Membrane</keyword>
<evidence type="ECO:0000256" key="1">
    <source>
        <dbReference type="ARBA" id="ARBA00004141"/>
    </source>
</evidence>
<keyword evidence="3 7" id="KW-1133">Transmembrane helix</keyword>
<evidence type="ECO:0000313" key="9">
    <source>
        <dbReference type="EMBL" id="OSX78559.1"/>
    </source>
</evidence>
<dbReference type="GO" id="GO:0016020">
    <property type="term" value="C:membrane"/>
    <property type="evidence" value="ECO:0007669"/>
    <property type="project" value="UniProtKB-SubCell"/>
</dbReference>
<feature type="transmembrane region" description="Helical" evidence="7">
    <location>
        <begin position="83"/>
        <end position="102"/>
    </location>
</feature>
<feature type="transmembrane region" description="Helical" evidence="7">
    <location>
        <begin position="158"/>
        <end position="177"/>
    </location>
</feature>
<evidence type="ECO:0000256" key="7">
    <source>
        <dbReference type="SAM" id="Phobius"/>
    </source>
</evidence>
<dbReference type="GO" id="GO:0050291">
    <property type="term" value="F:sphingosine N-acyltransferase activity"/>
    <property type="evidence" value="ECO:0007669"/>
    <property type="project" value="InterPro"/>
</dbReference>
<evidence type="ECO:0000256" key="3">
    <source>
        <dbReference type="ARBA" id="ARBA00022989"/>
    </source>
</evidence>
<evidence type="ECO:0000256" key="4">
    <source>
        <dbReference type="ARBA" id="ARBA00023136"/>
    </source>
</evidence>
<dbReference type="SMART" id="SM00724">
    <property type="entry name" value="TLC"/>
    <property type="match status" value="1"/>
</dbReference>
<comment type="subcellular location">
    <subcellularLocation>
        <location evidence="1">Membrane</location>
        <topology evidence="1">Multi-pass membrane protein</topology>
    </subcellularLocation>
</comment>
<sequence length="326" mass="36339">MGGFVDLLERSASVLSILGERPKTLPPVPPLISPHVRGADIYTVVLVTTILLMVRLAMHVSLLPALLPKTMRRSRQRKVSENVFYTCFYIATSVLGAAVYAAEPWSVDLFSNEPQVLPLFDPFPAPLSPLMRMYFLTELGFYVGALLFLIVDEHHKDFVVMVVHHVVSISLVVGSYLGGWVRFGAVVLALHDLGDVFLYGAKAAHNLGGCYGADTVIFVFFAVTFYVTRLLCLPRILYTLCFETFGHILVDADFNSWAVYSHIYLPQLLGFGLGLNILLLLHCYWFCLVLKMIYRQLLGTSISDQGDVRSDSDSESDEEPVATHED</sequence>
<evidence type="ECO:0000256" key="2">
    <source>
        <dbReference type="ARBA" id="ARBA00022692"/>
    </source>
</evidence>
<organism evidence="9 10">
    <name type="scientific">Porphyra umbilicalis</name>
    <name type="common">Purple laver</name>
    <name type="synonym">Red alga</name>
    <dbReference type="NCBI Taxonomy" id="2786"/>
    <lineage>
        <taxon>Eukaryota</taxon>
        <taxon>Rhodophyta</taxon>
        <taxon>Bangiophyceae</taxon>
        <taxon>Bangiales</taxon>
        <taxon>Bangiaceae</taxon>
        <taxon>Porphyra</taxon>
    </lineage>
</organism>
<gene>
    <name evidence="9" type="ORF">BU14_0106s0025</name>
</gene>
<dbReference type="PIRSF" id="PIRSF005225">
    <property type="entry name" value="LAG1_LAC1"/>
    <property type="match status" value="1"/>
</dbReference>
<keyword evidence="2 5" id="KW-0812">Transmembrane</keyword>
<evidence type="ECO:0000313" key="10">
    <source>
        <dbReference type="Proteomes" id="UP000218209"/>
    </source>
</evidence>
<dbReference type="PROSITE" id="PS50922">
    <property type="entry name" value="TLC"/>
    <property type="match status" value="1"/>
</dbReference>
<dbReference type="EMBL" id="KV918810">
    <property type="protein sequence ID" value="OSX78559.1"/>
    <property type="molecule type" value="Genomic_DNA"/>
</dbReference>
<dbReference type="GO" id="GO:0046513">
    <property type="term" value="P:ceramide biosynthetic process"/>
    <property type="evidence" value="ECO:0007669"/>
    <property type="project" value="InterPro"/>
</dbReference>